<reference evidence="1" key="1">
    <citation type="journal article" date="2020" name="mSystems">
        <title>Genome- and Community-Level Interaction Insights into Carbon Utilization and Element Cycling Functions of Hydrothermarchaeota in Hydrothermal Sediment.</title>
        <authorList>
            <person name="Zhou Z."/>
            <person name="Liu Y."/>
            <person name="Xu W."/>
            <person name="Pan J."/>
            <person name="Luo Z.H."/>
            <person name="Li M."/>
        </authorList>
    </citation>
    <scope>NUCLEOTIDE SEQUENCE [LARGE SCALE GENOMIC DNA]</scope>
    <source>
        <strain evidence="1">SpSt-1088</strain>
    </source>
</reference>
<gene>
    <name evidence="1" type="ORF">ENM46_03585</name>
</gene>
<dbReference type="EMBL" id="DRXW01000219">
    <property type="protein sequence ID" value="HHR34011.1"/>
    <property type="molecule type" value="Genomic_DNA"/>
</dbReference>
<evidence type="ECO:0000313" key="1">
    <source>
        <dbReference type="EMBL" id="HHR34011.1"/>
    </source>
</evidence>
<comment type="caution">
    <text evidence="1">The sequence shown here is derived from an EMBL/GenBank/DDBJ whole genome shotgun (WGS) entry which is preliminary data.</text>
</comment>
<name>A0A7C5Y8L7_9BACT</name>
<sequence length="66" mass="7844">MNREEEKIIFTTGVDILKKLIDELESELLYLISKFENNPSQEQSFYITALTRVILKLKNKVKEIER</sequence>
<accession>A0A7C5Y8L7</accession>
<proteinExistence type="predicted"/>
<dbReference type="AlphaFoldDB" id="A0A7C5Y8L7"/>
<protein>
    <submittedName>
        <fullName evidence="1">Uncharacterized protein</fullName>
    </submittedName>
</protein>
<organism evidence="1">
    <name type="scientific">Fervidobacterium nodosum</name>
    <dbReference type="NCBI Taxonomy" id="2424"/>
    <lineage>
        <taxon>Bacteria</taxon>
        <taxon>Thermotogati</taxon>
        <taxon>Thermotogota</taxon>
        <taxon>Thermotogae</taxon>
        <taxon>Thermotogales</taxon>
        <taxon>Fervidobacteriaceae</taxon>
        <taxon>Fervidobacterium</taxon>
    </lineage>
</organism>